<name>A0A6F9DJA3_9ASCI</name>
<feature type="region of interest" description="Disordered" evidence="1">
    <location>
        <begin position="690"/>
        <end position="731"/>
    </location>
</feature>
<feature type="compositionally biased region" description="Polar residues" evidence="1">
    <location>
        <begin position="558"/>
        <end position="573"/>
    </location>
</feature>
<feature type="region of interest" description="Disordered" evidence="1">
    <location>
        <begin position="25"/>
        <end position="76"/>
    </location>
</feature>
<dbReference type="AlphaFoldDB" id="A0A6F9DJA3"/>
<dbReference type="EMBL" id="LR787171">
    <property type="protein sequence ID" value="CAB3263033.1"/>
    <property type="molecule type" value="mRNA"/>
</dbReference>
<feature type="region of interest" description="Disordered" evidence="1">
    <location>
        <begin position="111"/>
        <end position="143"/>
    </location>
</feature>
<feature type="compositionally biased region" description="Basic residues" evidence="1">
    <location>
        <begin position="56"/>
        <end position="69"/>
    </location>
</feature>
<protein>
    <submittedName>
        <fullName evidence="2">Uncharacterized protein LOC100186872</fullName>
    </submittedName>
</protein>
<gene>
    <name evidence="2" type="primary">LOC100186872</name>
</gene>
<accession>A0A6F9DJA3</accession>
<organism evidence="2">
    <name type="scientific">Phallusia mammillata</name>
    <dbReference type="NCBI Taxonomy" id="59560"/>
    <lineage>
        <taxon>Eukaryota</taxon>
        <taxon>Metazoa</taxon>
        <taxon>Chordata</taxon>
        <taxon>Tunicata</taxon>
        <taxon>Ascidiacea</taxon>
        <taxon>Phlebobranchia</taxon>
        <taxon>Ascidiidae</taxon>
        <taxon>Phallusia</taxon>
    </lineage>
</organism>
<reference evidence="2" key="1">
    <citation type="submission" date="2020-04" db="EMBL/GenBank/DDBJ databases">
        <authorList>
            <person name="Neveu A P."/>
        </authorList>
    </citation>
    <scope>NUCLEOTIDE SEQUENCE</scope>
    <source>
        <tissue evidence="2">Whole embryo</tissue>
    </source>
</reference>
<feature type="region of interest" description="Disordered" evidence="1">
    <location>
        <begin position="503"/>
        <end position="573"/>
    </location>
</feature>
<sequence>MMNRDSVYSRRRAFMNRTCSGYLRMSVGGSRDSMEEDLDDASSDAGSIRSTASTRSWRKNRNRRNRRTRPPMERAQSLFGDASTENIHFNVNRPNIDPFTFGLRRTPVTSASDIRGVNGDNEQFRNRNLESSSSIDSENQRHDPFDRALDCDVYNELSTIAQSPVEAYYSSSSLDTSSDDDVVEQPYQKSGDHKDTHDWLMTGSFGSNHEAIKEKPVAHRVNIVEKSKTNPKALGIHQGVIGGGLNELLTIIQAEPSPTMENSSVTDTTSEMDKGGVTELVSNSLEMRESAGDKETSLTREAWAKGDSAVLERVRDEAEESLGVFGIEPQMSNFGEDAKVVSSTPSDIKPPSLDESEILRSMVNSSYPNQQPDVTPCSMDHIESPNDLSNTEVELYSVQDMSVETESLEAEIPKENPLPKTCDVNNILGGNLDHVEVAKDAVNKTTKEASNPEGKINVIDKQINTSDTEVAQTAETLPKTISPSAENLTTAKDQVFQVDPNTDVANQTEKPDSQDKAKGLMLSNTPQENQVNVDNSDSSLESCFQDTETSDLKHQDSHLSTSPDSCVSEPLQTSSSREVYRSRTLEVVLEEETLPGEEDALIGMKKKSNAFAENLGELNMDLREEDFFVDAKEGRCQATPEKENPTSDNDVTDDDAALDEVEEMLITGDDRVGQPGKTVTIEEVVQESRIESCTTANTTDEIDETKDHVVHNEPTSSGKKRRKKSFPITTSDKSGLCSCCVVM</sequence>
<evidence type="ECO:0000256" key="1">
    <source>
        <dbReference type="SAM" id="MobiDB-lite"/>
    </source>
</evidence>
<proteinExistence type="evidence at transcript level"/>
<feature type="compositionally biased region" description="Polar residues" evidence="1">
    <location>
        <begin position="522"/>
        <end position="547"/>
    </location>
</feature>
<feature type="compositionally biased region" description="Polar residues" evidence="1">
    <location>
        <begin position="44"/>
        <end position="54"/>
    </location>
</feature>
<evidence type="ECO:0000313" key="2">
    <source>
        <dbReference type="EMBL" id="CAB3263033.1"/>
    </source>
</evidence>
<feature type="compositionally biased region" description="Basic and acidic residues" evidence="1">
    <location>
        <begin position="509"/>
        <end position="518"/>
    </location>
</feature>
<feature type="region of interest" description="Disordered" evidence="1">
    <location>
        <begin position="171"/>
        <end position="195"/>
    </location>
</feature>